<dbReference type="InterPro" id="IPR029058">
    <property type="entry name" value="AB_hydrolase_fold"/>
</dbReference>
<feature type="region of interest" description="Disordered" evidence="9">
    <location>
        <begin position="22"/>
        <end position="43"/>
    </location>
</feature>
<keyword evidence="7" id="KW-0325">Glycoprotein</keyword>
<dbReference type="PANTHER" id="PTHR11247:SF8">
    <property type="entry name" value="PALMITOYL-PROTEIN THIOESTERASE 1"/>
    <property type="match status" value="1"/>
</dbReference>
<evidence type="ECO:0000256" key="9">
    <source>
        <dbReference type="SAM" id="MobiDB-lite"/>
    </source>
</evidence>
<dbReference type="STRING" id="2025994.A0A2T3A1C0"/>
<evidence type="ECO:0000256" key="6">
    <source>
        <dbReference type="ARBA" id="ARBA00023157"/>
    </source>
</evidence>
<dbReference type="PRINTS" id="PR00414">
    <property type="entry name" value="PPTHIESTRASE"/>
</dbReference>
<evidence type="ECO:0000256" key="7">
    <source>
        <dbReference type="ARBA" id="ARBA00023180"/>
    </source>
</evidence>
<dbReference type="EMBL" id="KZ678513">
    <property type="protein sequence ID" value="PSR80970.1"/>
    <property type="molecule type" value="Genomic_DNA"/>
</dbReference>
<gene>
    <name evidence="11" type="ORF">BD289DRAFT_439761</name>
</gene>
<evidence type="ECO:0000256" key="4">
    <source>
        <dbReference type="ARBA" id="ARBA00022729"/>
    </source>
</evidence>
<dbReference type="Pfam" id="PF02089">
    <property type="entry name" value="Palm_thioest"/>
    <property type="match status" value="1"/>
</dbReference>
<dbReference type="FunFam" id="3.40.50.1820:FF:000107">
    <property type="entry name" value="Palmitoyl-protein thioesterase 1"/>
    <property type="match status" value="1"/>
</dbReference>
<evidence type="ECO:0000256" key="2">
    <source>
        <dbReference type="ARBA" id="ARBA00012423"/>
    </source>
</evidence>
<keyword evidence="12" id="KW-1185">Reference proteome</keyword>
<keyword evidence="6" id="KW-1015">Disulfide bond</keyword>
<dbReference type="Proteomes" id="UP000241462">
    <property type="component" value="Unassembled WGS sequence"/>
</dbReference>
<feature type="compositionally biased region" description="Basic and acidic residues" evidence="9">
    <location>
        <begin position="28"/>
        <end position="37"/>
    </location>
</feature>
<dbReference type="PANTHER" id="PTHR11247">
    <property type="entry name" value="PALMITOYL-PROTEIN THIOESTERASE/DOLICHYLDIPHOSPHATASE 1"/>
    <property type="match status" value="1"/>
</dbReference>
<evidence type="ECO:0000256" key="5">
    <source>
        <dbReference type="ARBA" id="ARBA00022801"/>
    </source>
</evidence>
<feature type="signal peptide" evidence="10">
    <location>
        <begin position="1"/>
        <end position="19"/>
    </location>
</feature>
<keyword evidence="5 11" id="KW-0378">Hydrolase</keyword>
<keyword evidence="4 10" id="KW-0732">Signal</keyword>
<dbReference type="OrthoDB" id="10263094at2759"/>
<dbReference type="GO" id="GO:0008474">
    <property type="term" value="F:palmitoyl-(protein) hydrolase activity"/>
    <property type="evidence" value="ECO:0007669"/>
    <property type="project" value="UniProtKB-EC"/>
</dbReference>
<dbReference type="InParanoid" id="A0A2T3A1C0"/>
<dbReference type="InterPro" id="IPR002472">
    <property type="entry name" value="Palm_thioest"/>
</dbReference>
<evidence type="ECO:0000256" key="10">
    <source>
        <dbReference type="SAM" id="SignalP"/>
    </source>
</evidence>
<evidence type="ECO:0000256" key="3">
    <source>
        <dbReference type="ARBA" id="ARBA00014212"/>
    </source>
</evidence>
<dbReference type="AlphaFoldDB" id="A0A2T3A1C0"/>
<dbReference type="SUPFAM" id="SSF53474">
    <property type="entry name" value="alpha/beta-Hydrolases"/>
    <property type="match status" value="1"/>
</dbReference>
<proteinExistence type="inferred from homology"/>
<evidence type="ECO:0000256" key="8">
    <source>
        <dbReference type="ARBA" id="ARBA00031934"/>
    </source>
</evidence>
<name>A0A2T3A1C0_9PEZI</name>
<feature type="chain" id="PRO_5015672943" description="Palmitoyl-protein thioesterase 1" evidence="10">
    <location>
        <begin position="20"/>
        <end position="339"/>
    </location>
</feature>
<comment type="similarity">
    <text evidence="1">Belongs to the palmitoyl-protein thioesterase family.</text>
</comment>
<evidence type="ECO:0000313" key="11">
    <source>
        <dbReference type="EMBL" id="PSR80970.1"/>
    </source>
</evidence>
<dbReference type="EC" id="3.1.2.22" evidence="2"/>
<sequence>MVSSHRLLTLGSLATLALALPSTHHHQRPLEDNSRTNDDDDDYHPTPLPLVIWHGLGDSYGNEGLQSVAELAEAVHPGTLVHIVSQGADPNADQRATFWGNVNEQIDALCATLAADPIISTAPAIDALGFSQGGQFLRGWVERCNSPPVRNLVTFGSQHNGIVEFSTCAPTNWLCRGAMAVLRGNVWSAYVQSNLVPAQYYRPPGEFETYLENSNFLADINNEREKKSKEYKRQLASLDNFVMYMFDDDKTVIPRETGWFAEVNGTEITPLRSRPIYKEDWLGLKELDRKGGLHFRTTPGEHMQLDEVTLNNTFREFFGPLSKHKKTASFGKAGPTDEL</sequence>
<evidence type="ECO:0000313" key="12">
    <source>
        <dbReference type="Proteomes" id="UP000241462"/>
    </source>
</evidence>
<protein>
    <recommendedName>
        <fullName evidence="3">Palmitoyl-protein thioesterase 1</fullName>
        <ecNumber evidence="2">3.1.2.22</ecNumber>
    </recommendedName>
    <alternativeName>
        <fullName evidence="8">Palmitoyl-protein hydrolase 1</fullName>
    </alternativeName>
</protein>
<evidence type="ECO:0000256" key="1">
    <source>
        <dbReference type="ARBA" id="ARBA00010758"/>
    </source>
</evidence>
<dbReference type="Gene3D" id="3.40.50.1820">
    <property type="entry name" value="alpha/beta hydrolase"/>
    <property type="match status" value="1"/>
</dbReference>
<reference evidence="11 12" key="1">
    <citation type="journal article" date="2018" name="Mycol. Prog.">
        <title>Coniella lustricola, a new species from submerged detritus.</title>
        <authorList>
            <person name="Raudabaugh D.B."/>
            <person name="Iturriaga T."/>
            <person name="Carver A."/>
            <person name="Mondo S."/>
            <person name="Pangilinan J."/>
            <person name="Lipzen A."/>
            <person name="He G."/>
            <person name="Amirebrahimi M."/>
            <person name="Grigoriev I.V."/>
            <person name="Miller A.N."/>
        </authorList>
    </citation>
    <scope>NUCLEOTIDE SEQUENCE [LARGE SCALE GENOMIC DNA]</scope>
    <source>
        <strain evidence="11 12">B22-T-1</strain>
    </source>
</reference>
<organism evidence="11 12">
    <name type="scientific">Coniella lustricola</name>
    <dbReference type="NCBI Taxonomy" id="2025994"/>
    <lineage>
        <taxon>Eukaryota</taxon>
        <taxon>Fungi</taxon>
        <taxon>Dikarya</taxon>
        <taxon>Ascomycota</taxon>
        <taxon>Pezizomycotina</taxon>
        <taxon>Sordariomycetes</taxon>
        <taxon>Sordariomycetidae</taxon>
        <taxon>Diaporthales</taxon>
        <taxon>Schizoparmaceae</taxon>
        <taxon>Coniella</taxon>
    </lineage>
</organism>
<accession>A0A2T3A1C0</accession>